<sequence length="948" mass="105206">MLKTLSALLMLLAPGCLMAAPLAEVLSALARQHQVAIVFNQAELADIQVDMPDTELPLQVALQQLLGDLPLDLEISDTGIVIRRHDQSTESQPELTKVLEEVRVTGTALTANAQQLERDYQAATRASRQLKQQQIGDSDYLLGAMLKGLPAENLAESMQALPGLSISRDRGEGLNINAGGLGPAYQLTLLNGRRIANTENVRNSNQYGQEYRFDTLSAGVFSAVELHKTADSALPAGAIGAVANIISEKPLSLPSQQTQLTLSGTNLSGDNQVQPNMTISSNGFSTQRQWAWLAKLNYQSRVQRQFQYETWHWGRNADAPAQYHYPQLDDTTLVPVDGLALTIENEDRTRLSALLTAQWQPTSHTSWLVSGFLSDTDYAFDEHRLSVNPASKTATPHFISADNALSAVTYRDADIKSAREVSGLNYQHQTWQASGEHQASFLGWPLLIQPYLSLSQAISRTTSPITRLRSEIARTDLEFAIDAQRLGQFTLSSPALSPDSFSRISGISERHIRVDNQVLETGVDATIELSQRSQLDLGLVLSRHHHQYHRQDIELDSAQLAAIDAHNALYYQALPTPFEADFAAQIASQWLIPSLQLQSDQRHLLTFGAMSQSDKLNSYRVDFRTTEAFVNGQWQLPGITTLQLQSGIRYSATQSQSQGFGLFDDLQVVPRHSQTRYRHWLPSLSLVWQPGENWQWRSALSRSMALPNYSDLNPKIHAHSGGQPYAEGGNPALRPVESRNLSSSLSYTAAGGQLSLLWFDKQLSHFISEQVSQLTYMGQQYNLRSKTNQGQGAVSGIVASLSLDIPLPINGLDSLGLSTSITQLNHEGEYQVAGQPKVRPLEGVSKRSANLRMALRGGPWQGAVNMNFRSRYLEQLDNTNRADIWVDDFTSLDTSLSFTPLEQVLLRLDIYNLLNQNKRRYAQDGHAQALMKVEDFGVRFAFSLQLQW</sequence>
<feature type="domain" description="TonB-dependent receptor-like beta-barrel" evidence="6">
    <location>
        <begin position="513"/>
        <end position="913"/>
    </location>
</feature>
<evidence type="ECO:0000256" key="5">
    <source>
        <dbReference type="SAM" id="SignalP"/>
    </source>
</evidence>
<dbReference type="InterPro" id="IPR010104">
    <property type="entry name" value="TonB_rcpt_bac"/>
</dbReference>
<dbReference type="Gene3D" id="2.40.170.20">
    <property type="entry name" value="TonB-dependent receptor, beta-barrel domain"/>
    <property type="match status" value="1"/>
</dbReference>
<dbReference type="InterPro" id="IPR036942">
    <property type="entry name" value="Beta-barrel_TonB_sf"/>
</dbReference>
<evidence type="ECO:0000256" key="3">
    <source>
        <dbReference type="ARBA" id="ARBA00023237"/>
    </source>
</evidence>
<evidence type="ECO:0000259" key="7">
    <source>
        <dbReference type="Pfam" id="PF07715"/>
    </source>
</evidence>
<dbReference type="NCBIfam" id="TIGR01782">
    <property type="entry name" value="TonB-Xanth-Caul"/>
    <property type="match status" value="1"/>
</dbReference>
<evidence type="ECO:0000256" key="2">
    <source>
        <dbReference type="ARBA" id="ARBA00023136"/>
    </source>
</evidence>
<keyword evidence="9" id="KW-1185">Reference proteome</keyword>
<proteinExistence type="inferred from homology"/>
<dbReference type="EMBL" id="JAFKCS010000022">
    <property type="protein sequence ID" value="MBN7821752.1"/>
    <property type="molecule type" value="Genomic_DNA"/>
</dbReference>
<keyword evidence="5" id="KW-0732">Signal</keyword>
<comment type="subcellular location">
    <subcellularLocation>
        <location evidence="1 4">Cell outer membrane</location>
    </subcellularLocation>
</comment>
<dbReference type="PANTHER" id="PTHR40980">
    <property type="entry name" value="PLUG DOMAIN-CONTAINING PROTEIN"/>
    <property type="match status" value="1"/>
</dbReference>
<dbReference type="InterPro" id="IPR012910">
    <property type="entry name" value="Plug_dom"/>
</dbReference>
<keyword evidence="3" id="KW-0998">Cell outer membrane</keyword>
<gene>
    <name evidence="8" type="ORF">J0A65_17925</name>
</gene>
<evidence type="ECO:0000259" key="6">
    <source>
        <dbReference type="Pfam" id="PF00593"/>
    </source>
</evidence>
<evidence type="ECO:0000256" key="1">
    <source>
        <dbReference type="ARBA" id="ARBA00004442"/>
    </source>
</evidence>
<feature type="signal peptide" evidence="5">
    <location>
        <begin position="1"/>
        <end position="19"/>
    </location>
</feature>
<evidence type="ECO:0000256" key="4">
    <source>
        <dbReference type="RuleBase" id="RU003357"/>
    </source>
</evidence>
<dbReference type="Pfam" id="PF07715">
    <property type="entry name" value="Plug"/>
    <property type="match status" value="1"/>
</dbReference>
<comment type="caution">
    <text evidence="8">The sequence shown here is derived from an EMBL/GenBank/DDBJ whole genome shotgun (WGS) entry which is preliminary data.</text>
</comment>
<comment type="similarity">
    <text evidence="4">Belongs to the TonB-dependent receptor family.</text>
</comment>
<dbReference type="InterPro" id="IPR037066">
    <property type="entry name" value="Plug_dom_sf"/>
</dbReference>
<keyword evidence="8" id="KW-0675">Receptor</keyword>
<feature type="chain" id="PRO_5046699397" evidence="5">
    <location>
        <begin position="20"/>
        <end position="948"/>
    </location>
</feature>
<dbReference type="InterPro" id="IPR000531">
    <property type="entry name" value="Beta-barrel_TonB"/>
</dbReference>
<dbReference type="PANTHER" id="PTHR40980:SF4">
    <property type="entry name" value="TONB-DEPENDENT RECEPTOR-LIKE BETA-BARREL DOMAIN-CONTAINING PROTEIN"/>
    <property type="match status" value="1"/>
</dbReference>
<organism evidence="8 9">
    <name type="scientific">Bowmanella yangjiangensis</name>
    <dbReference type="NCBI Taxonomy" id="2811230"/>
    <lineage>
        <taxon>Bacteria</taxon>
        <taxon>Pseudomonadati</taxon>
        <taxon>Pseudomonadota</taxon>
        <taxon>Gammaproteobacteria</taxon>
        <taxon>Alteromonadales</taxon>
        <taxon>Alteromonadaceae</taxon>
        <taxon>Bowmanella</taxon>
    </lineage>
</organism>
<dbReference type="RefSeq" id="WP_206595721.1">
    <property type="nucleotide sequence ID" value="NZ_JAFKCS010000022.1"/>
</dbReference>
<reference evidence="8 9" key="1">
    <citation type="submission" date="2021-03" db="EMBL/GenBank/DDBJ databases">
        <title>novel species isolated from a fishpond in China.</title>
        <authorList>
            <person name="Lu H."/>
            <person name="Cai Z."/>
        </authorList>
    </citation>
    <scope>NUCLEOTIDE SEQUENCE [LARGE SCALE GENOMIC DNA]</scope>
    <source>
        <strain evidence="8 9">Y57</strain>
    </source>
</reference>
<evidence type="ECO:0000313" key="9">
    <source>
        <dbReference type="Proteomes" id="UP000663992"/>
    </source>
</evidence>
<name>A0ABS3CX96_9ALTE</name>
<feature type="domain" description="TonB-dependent receptor plug" evidence="7">
    <location>
        <begin position="146"/>
        <end position="242"/>
    </location>
</feature>
<protein>
    <submittedName>
        <fullName evidence="8">TonB-dependent receptor</fullName>
    </submittedName>
</protein>
<dbReference type="Proteomes" id="UP000663992">
    <property type="component" value="Unassembled WGS sequence"/>
</dbReference>
<dbReference type="Gene3D" id="2.170.130.10">
    <property type="entry name" value="TonB-dependent receptor, plug domain"/>
    <property type="match status" value="1"/>
</dbReference>
<dbReference type="Gene3D" id="3.55.50.30">
    <property type="match status" value="1"/>
</dbReference>
<dbReference type="SUPFAM" id="SSF56935">
    <property type="entry name" value="Porins"/>
    <property type="match status" value="1"/>
</dbReference>
<accession>A0ABS3CX96</accession>
<keyword evidence="4" id="KW-0798">TonB box</keyword>
<evidence type="ECO:0000313" key="8">
    <source>
        <dbReference type="EMBL" id="MBN7821752.1"/>
    </source>
</evidence>
<keyword evidence="2 4" id="KW-0472">Membrane</keyword>
<dbReference type="Pfam" id="PF00593">
    <property type="entry name" value="TonB_dep_Rec_b-barrel"/>
    <property type="match status" value="1"/>
</dbReference>